<keyword evidence="2" id="KW-1185">Reference proteome</keyword>
<sequence>MVLNRGKVAIEPHLVVKVSLRAKDGADILPHVMEALSLDNSGCENVRRKLQNSMDMI</sequence>
<name>A0A9D4RZU1_DREPO</name>
<gene>
    <name evidence="1" type="ORF">DPMN_008595</name>
</gene>
<evidence type="ECO:0000313" key="2">
    <source>
        <dbReference type="Proteomes" id="UP000828390"/>
    </source>
</evidence>
<proteinExistence type="predicted"/>
<organism evidence="1 2">
    <name type="scientific">Dreissena polymorpha</name>
    <name type="common">Zebra mussel</name>
    <name type="synonym">Mytilus polymorpha</name>
    <dbReference type="NCBI Taxonomy" id="45954"/>
    <lineage>
        <taxon>Eukaryota</taxon>
        <taxon>Metazoa</taxon>
        <taxon>Spiralia</taxon>
        <taxon>Lophotrochozoa</taxon>
        <taxon>Mollusca</taxon>
        <taxon>Bivalvia</taxon>
        <taxon>Autobranchia</taxon>
        <taxon>Heteroconchia</taxon>
        <taxon>Euheterodonta</taxon>
        <taxon>Imparidentia</taxon>
        <taxon>Neoheterodontei</taxon>
        <taxon>Myida</taxon>
        <taxon>Dreissenoidea</taxon>
        <taxon>Dreissenidae</taxon>
        <taxon>Dreissena</taxon>
    </lineage>
</organism>
<dbReference type="EMBL" id="JAIWYP010000001">
    <property type="protein sequence ID" value="KAH3884612.1"/>
    <property type="molecule type" value="Genomic_DNA"/>
</dbReference>
<comment type="caution">
    <text evidence="1">The sequence shown here is derived from an EMBL/GenBank/DDBJ whole genome shotgun (WGS) entry which is preliminary data.</text>
</comment>
<dbReference type="AlphaFoldDB" id="A0A9D4RZU1"/>
<dbReference type="Proteomes" id="UP000828390">
    <property type="component" value="Unassembled WGS sequence"/>
</dbReference>
<evidence type="ECO:0000313" key="1">
    <source>
        <dbReference type="EMBL" id="KAH3884612.1"/>
    </source>
</evidence>
<reference evidence="1" key="2">
    <citation type="submission" date="2020-11" db="EMBL/GenBank/DDBJ databases">
        <authorList>
            <person name="McCartney M.A."/>
            <person name="Auch B."/>
            <person name="Kono T."/>
            <person name="Mallez S."/>
            <person name="Becker A."/>
            <person name="Gohl D.M."/>
            <person name="Silverstein K.A.T."/>
            <person name="Koren S."/>
            <person name="Bechman K.B."/>
            <person name="Herman A."/>
            <person name="Abrahante J.E."/>
            <person name="Garbe J."/>
        </authorList>
    </citation>
    <scope>NUCLEOTIDE SEQUENCE</scope>
    <source>
        <strain evidence="1">Duluth1</strain>
        <tissue evidence="1">Whole animal</tissue>
    </source>
</reference>
<reference evidence="1" key="1">
    <citation type="journal article" date="2019" name="bioRxiv">
        <title>The Genome of the Zebra Mussel, Dreissena polymorpha: A Resource for Invasive Species Research.</title>
        <authorList>
            <person name="McCartney M.A."/>
            <person name="Auch B."/>
            <person name="Kono T."/>
            <person name="Mallez S."/>
            <person name="Zhang Y."/>
            <person name="Obille A."/>
            <person name="Becker A."/>
            <person name="Abrahante J.E."/>
            <person name="Garbe J."/>
            <person name="Badalamenti J.P."/>
            <person name="Herman A."/>
            <person name="Mangelson H."/>
            <person name="Liachko I."/>
            <person name="Sullivan S."/>
            <person name="Sone E.D."/>
            <person name="Koren S."/>
            <person name="Silverstein K.A.T."/>
            <person name="Beckman K.B."/>
            <person name="Gohl D.M."/>
        </authorList>
    </citation>
    <scope>NUCLEOTIDE SEQUENCE</scope>
    <source>
        <strain evidence="1">Duluth1</strain>
        <tissue evidence="1">Whole animal</tissue>
    </source>
</reference>
<protein>
    <submittedName>
        <fullName evidence="1">Uncharacterized protein</fullName>
    </submittedName>
</protein>
<accession>A0A9D4RZU1</accession>